<dbReference type="PANTHER" id="PTHR43117">
    <property type="entry name" value="OSMOPROTECTANT IMPORT ATP-BINDING PROTEIN OSMV"/>
    <property type="match status" value="1"/>
</dbReference>
<dbReference type="OrthoDB" id="10255969at2759"/>
<dbReference type="PROSITE" id="PS50893">
    <property type="entry name" value="ABC_TRANSPORTER_2"/>
    <property type="match status" value="2"/>
</dbReference>
<keyword evidence="4" id="KW-0067">ATP-binding</keyword>
<dbReference type="Gene3D" id="3.40.50.300">
    <property type="entry name" value="P-loop containing nucleotide triphosphate hydrolases"/>
    <property type="match status" value="2"/>
</dbReference>
<keyword evidence="7" id="KW-1185">Reference proteome</keyword>
<dbReference type="SUPFAM" id="SSF52540">
    <property type="entry name" value="P-loop containing nucleoside triphosphate hydrolases"/>
    <property type="match status" value="2"/>
</dbReference>
<evidence type="ECO:0000256" key="4">
    <source>
        <dbReference type="ARBA" id="ARBA00022840"/>
    </source>
</evidence>
<evidence type="ECO:0000256" key="3">
    <source>
        <dbReference type="ARBA" id="ARBA00022741"/>
    </source>
</evidence>
<dbReference type="GO" id="GO:0016887">
    <property type="term" value="F:ATP hydrolysis activity"/>
    <property type="evidence" value="ECO:0007669"/>
    <property type="project" value="InterPro"/>
</dbReference>
<evidence type="ECO:0000256" key="1">
    <source>
        <dbReference type="ARBA" id="ARBA00005417"/>
    </source>
</evidence>
<dbReference type="EMBL" id="SOZI01000051">
    <property type="protein sequence ID" value="TNY21079.1"/>
    <property type="molecule type" value="Genomic_DNA"/>
</dbReference>
<proteinExistence type="inferred from homology"/>
<evidence type="ECO:0000313" key="7">
    <source>
        <dbReference type="Proteomes" id="UP000311382"/>
    </source>
</evidence>
<keyword evidence="6" id="KW-0378">Hydrolase</keyword>
<dbReference type="AlphaFoldDB" id="A0A5C5FXR3"/>
<dbReference type="Proteomes" id="UP000311382">
    <property type="component" value="Unassembled WGS sequence"/>
</dbReference>
<comment type="similarity">
    <text evidence="1">Belongs to the ABC transporter superfamily.</text>
</comment>
<dbReference type="SMART" id="SM00382">
    <property type="entry name" value="AAA"/>
    <property type="match status" value="1"/>
</dbReference>
<dbReference type="InterPro" id="IPR003439">
    <property type="entry name" value="ABC_transporter-like_ATP-bd"/>
</dbReference>
<dbReference type="Pfam" id="PF00005">
    <property type="entry name" value="ABC_tran"/>
    <property type="match status" value="2"/>
</dbReference>
<dbReference type="InterPro" id="IPR003593">
    <property type="entry name" value="AAA+_ATPase"/>
</dbReference>
<feature type="domain" description="ABC transporter" evidence="5">
    <location>
        <begin position="39"/>
        <end position="328"/>
    </location>
</feature>
<evidence type="ECO:0000313" key="6">
    <source>
        <dbReference type="EMBL" id="TNY21079.1"/>
    </source>
</evidence>
<keyword evidence="3" id="KW-0547">Nucleotide-binding</keyword>
<reference evidence="6 7" key="1">
    <citation type="submission" date="2019-03" db="EMBL/GenBank/DDBJ databases">
        <title>Rhodosporidium diobovatum UCD-FST 08-225 genome sequencing, assembly, and annotation.</title>
        <authorList>
            <person name="Fakankun I.U."/>
            <person name="Fristensky B."/>
            <person name="Levin D.B."/>
        </authorList>
    </citation>
    <scope>NUCLEOTIDE SEQUENCE [LARGE SCALE GENOMIC DNA]</scope>
    <source>
        <strain evidence="6 7">UCD-FST 08-225</strain>
    </source>
</reference>
<gene>
    <name evidence="6" type="ORF">DMC30DRAFT_221204</name>
</gene>
<feature type="domain" description="ABC transporter" evidence="5">
    <location>
        <begin position="338"/>
        <end position="571"/>
    </location>
</feature>
<dbReference type="InterPro" id="IPR027417">
    <property type="entry name" value="P-loop_NTPase"/>
</dbReference>
<dbReference type="PROSITE" id="PS00211">
    <property type="entry name" value="ABC_TRANSPORTER_1"/>
    <property type="match status" value="1"/>
</dbReference>
<evidence type="ECO:0000259" key="5">
    <source>
        <dbReference type="PROSITE" id="PS50893"/>
    </source>
</evidence>
<keyword evidence="2" id="KW-0813">Transport</keyword>
<evidence type="ECO:0000256" key="2">
    <source>
        <dbReference type="ARBA" id="ARBA00022448"/>
    </source>
</evidence>
<protein>
    <submittedName>
        <fullName evidence="6">P-loop containing nucleoside triphosphate hydrolase protein</fullName>
    </submittedName>
</protein>
<sequence>MSLRTAPSLRTWPRPAACTRLRPFSLSSRVRSAPPPDIFRADKAAVYPFGVPSNDPKRSLFPSLSLTVRDADCWAILAPTSSSPTRAALVATLRHQVRFDPISSASHPILATLPPVERPADEGGPRDRTVDDLIQFVSFKTRLGRGSDFDDYTARYYSIRDEDKLTVRQHLRDATGADDAAVEDKAAALQMETLLDSPLITLSNGQTRRARVLRALLARPELIILEEPFTGLDAPSRAHLATLLASLHAARSPRVLLVLRPQDVLPPFVTHLALADATGDRSLALGPRGEVLAGVEARALLAAGEREREASVQRAMRRREAGERAAKETEGRKALVELKGVNVTYGREEDGQVERRILRDLDWTVRAGERWLLAGHNGSGKSTLLALVLGDHPRSFNEDVTLFGQPRYRRATATLQQNIGHVSPEIFNAFPRKHGPEALTAYESIVTGFESVYSYRRATAEQASAIDALVRQLEHPLVTPEFLARPFAALSAGEQSLVLLLRALVKRPPLLVLDEPFSGMDRQTVDKAQRFLDEELDEDQAVIMITHFEEEVPQSINRVLRLEEGKVVEHV</sequence>
<dbReference type="PANTHER" id="PTHR43117:SF4">
    <property type="entry name" value="OSMOPROTECTANT IMPORT ATP-BINDING PROTEIN OSMV"/>
    <property type="match status" value="1"/>
</dbReference>
<organism evidence="6 7">
    <name type="scientific">Rhodotorula diobovata</name>
    <dbReference type="NCBI Taxonomy" id="5288"/>
    <lineage>
        <taxon>Eukaryota</taxon>
        <taxon>Fungi</taxon>
        <taxon>Dikarya</taxon>
        <taxon>Basidiomycota</taxon>
        <taxon>Pucciniomycotina</taxon>
        <taxon>Microbotryomycetes</taxon>
        <taxon>Sporidiobolales</taxon>
        <taxon>Sporidiobolaceae</taxon>
        <taxon>Rhodotorula</taxon>
    </lineage>
</organism>
<dbReference type="InterPro" id="IPR017871">
    <property type="entry name" value="ABC_transporter-like_CS"/>
</dbReference>
<accession>A0A5C5FXR3</accession>
<dbReference type="GO" id="GO:0005524">
    <property type="term" value="F:ATP binding"/>
    <property type="evidence" value="ECO:0007669"/>
    <property type="project" value="UniProtKB-KW"/>
</dbReference>
<comment type="caution">
    <text evidence="6">The sequence shown here is derived from an EMBL/GenBank/DDBJ whole genome shotgun (WGS) entry which is preliminary data.</text>
</comment>
<dbReference type="STRING" id="5288.A0A5C5FXR3"/>
<name>A0A5C5FXR3_9BASI</name>